<evidence type="ECO:0000256" key="4">
    <source>
        <dbReference type="ARBA" id="ARBA00022771"/>
    </source>
</evidence>
<evidence type="ECO:0000256" key="13">
    <source>
        <dbReference type="SAM" id="MobiDB-lite"/>
    </source>
</evidence>
<dbReference type="SUPFAM" id="SSF47370">
    <property type="entry name" value="Bromodomain"/>
    <property type="match status" value="1"/>
</dbReference>
<dbReference type="SMART" id="SM00297">
    <property type="entry name" value="BROMO"/>
    <property type="match status" value="1"/>
</dbReference>
<dbReference type="InterPro" id="IPR013083">
    <property type="entry name" value="Znf_RING/FYVE/PHD"/>
</dbReference>
<dbReference type="InterPro" id="IPR001487">
    <property type="entry name" value="Bromodomain"/>
</dbReference>
<dbReference type="PANTHER" id="PTHR45915:SF1">
    <property type="entry name" value="BROMODOMAIN ADJACENT TO ZINC FINGER DOMAIN PROTEIN 2B"/>
    <property type="match status" value="1"/>
</dbReference>
<name>A0A3B3SQD7_9TELE</name>
<dbReference type="InterPro" id="IPR001965">
    <property type="entry name" value="Znf_PHD"/>
</dbReference>
<dbReference type="PROSITE" id="PS50014">
    <property type="entry name" value="BROMODOMAIN_2"/>
    <property type="match status" value="1"/>
</dbReference>
<feature type="domain" description="Bromo" evidence="14">
    <location>
        <begin position="402"/>
        <end position="472"/>
    </location>
</feature>
<feature type="compositionally biased region" description="Low complexity" evidence="13">
    <location>
        <begin position="310"/>
        <end position="320"/>
    </location>
</feature>
<evidence type="ECO:0000256" key="12">
    <source>
        <dbReference type="PROSITE-ProRule" id="PRU00146"/>
    </source>
</evidence>
<evidence type="ECO:0000256" key="11">
    <source>
        <dbReference type="PROSITE-ProRule" id="PRU00035"/>
    </source>
</evidence>
<comment type="subcellular location">
    <subcellularLocation>
        <location evidence="1">Nucleus</location>
    </subcellularLocation>
</comment>
<dbReference type="CDD" id="cd05503">
    <property type="entry name" value="Bromo_BAZ2A_B_like"/>
    <property type="match status" value="1"/>
</dbReference>
<keyword evidence="7" id="KW-0175">Coiled coil</keyword>
<evidence type="ECO:0000256" key="10">
    <source>
        <dbReference type="ARBA" id="ARBA00023242"/>
    </source>
</evidence>
<evidence type="ECO:0000256" key="7">
    <source>
        <dbReference type="ARBA" id="ARBA00023054"/>
    </source>
</evidence>
<evidence type="ECO:0000256" key="1">
    <source>
        <dbReference type="ARBA" id="ARBA00004123"/>
    </source>
</evidence>
<dbReference type="Gene3D" id="1.20.920.10">
    <property type="entry name" value="Bromodomain-like"/>
    <property type="match status" value="1"/>
</dbReference>
<dbReference type="InterPro" id="IPR019786">
    <property type="entry name" value="Zinc_finger_PHD-type_CS"/>
</dbReference>
<evidence type="ECO:0000256" key="5">
    <source>
        <dbReference type="ARBA" id="ARBA00022833"/>
    </source>
</evidence>
<sequence length="493" mass="54919">MCSLLFDINTLSPPPLPDIHQCQVSFRLLPISELRSYYDTKLHWSCFLARAAVAIDITELEENQVTEEMLENWCVEEQAMEVDIGVLQQVEELERKVTLASLQLKGWIHPEPQSEREDLVYHEHKASTGPSPAGDAAQEGGESGIARHPDNPLDIAVARLAELEKNLERRYLKSPLSSTVQIRLDSVGTVTAPAASASADGDGEEEDIAPGLKVWRKAVSEVRSAAQLSLCIQHLQKSVAWERSIMKVYCQMCRRGDNEDLLLLCDGCDKGWHTYCHRPKITSIPEGDWFCPTCISKASDQSPKNKKLLSKGGASSGGSKKPPEVKRVKKASAGGEASEDGVASAGGTPKKAPKDPKKKKVEEAPPAGQAKPDSPTCAKMPKPSQDNDRDLTFCRILLAELEDHHDAWPFLNPVNIKTVPGYRKVIKKPMDFSTIREKLCSCQYQNLEMFIIDVNLVFDNCEKFNEDNSEIGRAGHNMRKFFERRWTELLKSN</sequence>
<dbReference type="PROSITE" id="PS50016">
    <property type="entry name" value="ZF_PHD_2"/>
    <property type="match status" value="1"/>
</dbReference>
<evidence type="ECO:0000256" key="6">
    <source>
        <dbReference type="ARBA" id="ARBA00023015"/>
    </source>
</evidence>
<dbReference type="InterPro" id="IPR011011">
    <property type="entry name" value="Znf_FYVE_PHD"/>
</dbReference>
<dbReference type="GO" id="GO:0008270">
    <property type="term" value="F:zinc ion binding"/>
    <property type="evidence" value="ECO:0007669"/>
    <property type="project" value="UniProtKB-KW"/>
</dbReference>
<dbReference type="PRINTS" id="PR00503">
    <property type="entry name" value="BROMODOMAIN"/>
</dbReference>
<dbReference type="Pfam" id="PF00628">
    <property type="entry name" value="PHD"/>
    <property type="match status" value="1"/>
</dbReference>
<evidence type="ECO:0008006" key="18">
    <source>
        <dbReference type="Google" id="ProtNLM"/>
    </source>
</evidence>
<dbReference type="FunFam" id="3.30.40.10:FF:000199">
    <property type="entry name" value="Bromodomain adjacent to zinc finger domain 2B"/>
    <property type="match status" value="1"/>
</dbReference>
<dbReference type="InterPro" id="IPR037374">
    <property type="entry name" value="BAZ2A/B_Bromo"/>
</dbReference>
<dbReference type="STRING" id="1676925.ENSPKIP00000032540"/>
<keyword evidence="10" id="KW-0539">Nucleus</keyword>
<dbReference type="PANTHER" id="PTHR45915">
    <property type="entry name" value="TRANSCRIPTION INTERMEDIARY FACTOR"/>
    <property type="match status" value="1"/>
</dbReference>
<keyword evidence="4 12" id="KW-0863">Zinc-finger</keyword>
<reference evidence="16" key="1">
    <citation type="submission" date="2025-08" db="UniProtKB">
        <authorList>
            <consortium name="Ensembl"/>
        </authorList>
    </citation>
    <scope>IDENTIFICATION</scope>
</reference>
<evidence type="ECO:0000259" key="15">
    <source>
        <dbReference type="PROSITE" id="PS50016"/>
    </source>
</evidence>
<keyword evidence="17" id="KW-1185">Reference proteome</keyword>
<dbReference type="AlphaFoldDB" id="A0A3B3SQD7"/>
<organism evidence="16 17">
    <name type="scientific">Paramormyrops kingsleyae</name>
    <dbReference type="NCBI Taxonomy" id="1676925"/>
    <lineage>
        <taxon>Eukaryota</taxon>
        <taxon>Metazoa</taxon>
        <taxon>Chordata</taxon>
        <taxon>Craniata</taxon>
        <taxon>Vertebrata</taxon>
        <taxon>Euteleostomi</taxon>
        <taxon>Actinopterygii</taxon>
        <taxon>Neopterygii</taxon>
        <taxon>Teleostei</taxon>
        <taxon>Osteoglossocephala</taxon>
        <taxon>Osteoglossomorpha</taxon>
        <taxon>Osteoglossiformes</taxon>
        <taxon>Mormyridae</taxon>
        <taxon>Paramormyrops</taxon>
    </lineage>
</organism>
<dbReference type="SUPFAM" id="SSF57903">
    <property type="entry name" value="FYVE/PHD zinc finger"/>
    <property type="match status" value="1"/>
</dbReference>
<dbReference type="Pfam" id="PF00439">
    <property type="entry name" value="Bromodomain"/>
    <property type="match status" value="1"/>
</dbReference>
<dbReference type="SMART" id="SM00249">
    <property type="entry name" value="PHD"/>
    <property type="match status" value="1"/>
</dbReference>
<keyword evidence="3" id="KW-0479">Metal-binding</keyword>
<feature type="region of interest" description="Disordered" evidence="13">
    <location>
        <begin position="299"/>
        <end position="386"/>
    </location>
</feature>
<dbReference type="GO" id="GO:0000785">
    <property type="term" value="C:chromatin"/>
    <property type="evidence" value="ECO:0007669"/>
    <property type="project" value="TreeGrafter"/>
</dbReference>
<keyword evidence="6" id="KW-0805">Transcription regulation</keyword>
<evidence type="ECO:0000256" key="8">
    <source>
        <dbReference type="ARBA" id="ARBA00023117"/>
    </source>
</evidence>
<evidence type="ECO:0000259" key="14">
    <source>
        <dbReference type="PROSITE" id="PS50014"/>
    </source>
</evidence>
<keyword evidence="9" id="KW-0804">Transcription</keyword>
<dbReference type="InterPro" id="IPR019787">
    <property type="entry name" value="Znf_PHD-finger"/>
</dbReference>
<dbReference type="GO" id="GO:0005634">
    <property type="term" value="C:nucleus"/>
    <property type="evidence" value="ECO:0007669"/>
    <property type="project" value="UniProtKB-SubCell"/>
</dbReference>
<dbReference type="PROSITE" id="PS00633">
    <property type="entry name" value="BROMODOMAIN_1"/>
    <property type="match status" value="1"/>
</dbReference>
<keyword evidence="8 11" id="KW-0103">Bromodomain</keyword>
<proteinExistence type="inferred from homology"/>
<accession>A0A3B3SQD7</accession>
<reference evidence="16" key="2">
    <citation type="submission" date="2025-09" db="UniProtKB">
        <authorList>
            <consortium name="Ensembl"/>
        </authorList>
    </citation>
    <scope>IDENTIFICATION</scope>
</reference>
<evidence type="ECO:0000313" key="16">
    <source>
        <dbReference type="Ensembl" id="ENSPKIP00000032540.1"/>
    </source>
</evidence>
<dbReference type="Proteomes" id="UP000261540">
    <property type="component" value="Unplaced"/>
</dbReference>
<dbReference type="InterPro" id="IPR036427">
    <property type="entry name" value="Bromodomain-like_sf"/>
</dbReference>
<feature type="domain" description="PHD-type" evidence="15">
    <location>
        <begin position="247"/>
        <end position="297"/>
    </location>
</feature>
<evidence type="ECO:0000256" key="9">
    <source>
        <dbReference type="ARBA" id="ARBA00023163"/>
    </source>
</evidence>
<evidence type="ECO:0000256" key="2">
    <source>
        <dbReference type="ARBA" id="ARBA00007444"/>
    </source>
</evidence>
<dbReference type="Ensembl" id="ENSPKIT00000013409.1">
    <property type="protein sequence ID" value="ENSPKIP00000032540.1"/>
    <property type="gene ID" value="ENSPKIG00000012597.1"/>
</dbReference>
<feature type="region of interest" description="Disordered" evidence="13">
    <location>
        <begin position="124"/>
        <end position="150"/>
    </location>
</feature>
<dbReference type="InterPro" id="IPR018359">
    <property type="entry name" value="Bromodomain_CS"/>
</dbReference>
<protein>
    <recommendedName>
        <fullName evidence="18">Bromodomain adjacent to zinc finger domain 2B</fullName>
    </recommendedName>
</protein>
<evidence type="ECO:0000313" key="17">
    <source>
        <dbReference type="Proteomes" id="UP000261540"/>
    </source>
</evidence>
<dbReference type="GeneTree" id="ENSGT00940000155359"/>
<dbReference type="PROSITE" id="PS01359">
    <property type="entry name" value="ZF_PHD_1"/>
    <property type="match status" value="1"/>
</dbReference>
<feature type="compositionally biased region" description="Basic and acidic residues" evidence="13">
    <location>
        <begin position="352"/>
        <end position="363"/>
    </location>
</feature>
<dbReference type="Gene3D" id="3.30.40.10">
    <property type="entry name" value="Zinc/RING finger domain, C3HC4 (zinc finger)"/>
    <property type="match status" value="1"/>
</dbReference>
<comment type="similarity">
    <text evidence="2">Belongs to the WAL family.</text>
</comment>
<keyword evidence="5" id="KW-0862">Zinc</keyword>
<evidence type="ECO:0000256" key="3">
    <source>
        <dbReference type="ARBA" id="ARBA00022723"/>
    </source>
</evidence>
<dbReference type="CDD" id="cd15545">
    <property type="entry name" value="PHD_BAZ2A_like"/>
    <property type="match status" value="1"/>
</dbReference>